<evidence type="ECO:0000313" key="2">
    <source>
        <dbReference type="EMBL" id="MEU3779405.1"/>
    </source>
</evidence>
<keyword evidence="3" id="KW-1185">Reference proteome</keyword>
<feature type="transmembrane region" description="Helical" evidence="1">
    <location>
        <begin position="49"/>
        <end position="69"/>
    </location>
</feature>
<protein>
    <submittedName>
        <fullName evidence="2">Uncharacterized protein</fullName>
    </submittedName>
</protein>
<keyword evidence="1" id="KW-1133">Transmembrane helix</keyword>
<sequence>MAATLLALMFSTGSDEFGEKKAFFGSMVFETVKKNDGATGITTGIDNPLPIIVLFLLLTVILTMAQIIYRGLKQRREQLLNEMPGN</sequence>
<keyword evidence="1" id="KW-0472">Membrane</keyword>
<organism evidence="2 3">
    <name type="scientific">Streptomyces sp. 900129855</name>
    <dbReference type="NCBI Taxonomy" id="3155129"/>
    <lineage>
        <taxon>Bacteria</taxon>
        <taxon>Bacillati</taxon>
        <taxon>Actinomycetota</taxon>
        <taxon>Actinomycetes</taxon>
        <taxon>Kitasatosporales</taxon>
        <taxon>Streptomycetaceae</taxon>
        <taxon>Streptomyces</taxon>
    </lineage>
</organism>
<evidence type="ECO:0000313" key="3">
    <source>
        <dbReference type="Proteomes" id="UP001550739"/>
    </source>
</evidence>
<comment type="caution">
    <text evidence="2">The sequence shown here is derived from an EMBL/GenBank/DDBJ whole genome shotgun (WGS) entry which is preliminary data.</text>
</comment>
<dbReference type="RefSeq" id="WP_334583667.1">
    <property type="nucleotide sequence ID" value="NZ_JBEZVE010000001.1"/>
</dbReference>
<evidence type="ECO:0000256" key="1">
    <source>
        <dbReference type="SAM" id="Phobius"/>
    </source>
</evidence>
<gene>
    <name evidence="2" type="ORF">AB0E89_02225</name>
</gene>
<keyword evidence="1" id="KW-0812">Transmembrane</keyword>
<accession>A0ABV2ZA58</accession>
<dbReference type="Proteomes" id="UP001550739">
    <property type="component" value="Unassembled WGS sequence"/>
</dbReference>
<name>A0ABV2ZA58_9ACTN</name>
<dbReference type="EMBL" id="JBEZVE010000001">
    <property type="protein sequence ID" value="MEU3779405.1"/>
    <property type="molecule type" value="Genomic_DNA"/>
</dbReference>
<reference evidence="2 3" key="1">
    <citation type="submission" date="2024-06" db="EMBL/GenBank/DDBJ databases">
        <title>The Natural Products Discovery Center: Release of the First 8490 Sequenced Strains for Exploring Actinobacteria Biosynthetic Diversity.</title>
        <authorList>
            <person name="Kalkreuter E."/>
            <person name="Kautsar S.A."/>
            <person name="Yang D."/>
            <person name="Bader C.D."/>
            <person name="Teijaro C.N."/>
            <person name="Fluegel L."/>
            <person name="Davis C.M."/>
            <person name="Simpson J.R."/>
            <person name="Lauterbach L."/>
            <person name="Steele A.D."/>
            <person name="Gui C."/>
            <person name="Meng S."/>
            <person name="Li G."/>
            <person name="Viehrig K."/>
            <person name="Ye F."/>
            <person name="Su P."/>
            <person name="Kiefer A.F."/>
            <person name="Nichols A."/>
            <person name="Cepeda A.J."/>
            <person name="Yan W."/>
            <person name="Fan B."/>
            <person name="Jiang Y."/>
            <person name="Adhikari A."/>
            <person name="Zheng C.-J."/>
            <person name="Schuster L."/>
            <person name="Cowan T.M."/>
            <person name="Smanski M.J."/>
            <person name="Chevrette M.G."/>
            <person name="De Carvalho L.P.S."/>
            <person name="Shen B."/>
        </authorList>
    </citation>
    <scope>NUCLEOTIDE SEQUENCE [LARGE SCALE GENOMIC DNA]</scope>
    <source>
        <strain evidence="2 3">NPDC033843</strain>
    </source>
</reference>
<proteinExistence type="predicted"/>